<dbReference type="InterPro" id="IPR001647">
    <property type="entry name" value="HTH_TetR"/>
</dbReference>
<evidence type="ECO:0000259" key="3">
    <source>
        <dbReference type="PROSITE" id="PS50977"/>
    </source>
</evidence>
<name>A0A1X7KMC7_9MICO</name>
<dbReference type="InterPro" id="IPR009057">
    <property type="entry name" value="Homeodomain-like_sf"/>
</dbReference>
<protein>
    <submittedName>
        <fullName evidence="4">Transcriptional regulator, TetR family</fullName>
    </submittedName>
</protein>
<dbReference type="Gene3D" id="1.10.357.10">
    <property type="entry name" value="Tetracycline Repressor, domain 2"/>
    <property type="match status" value="1"/>
</dbReference>
<feature type="DNA-binding region" description="H-T-H motif" evidence="2">
    <location>
        <begin position="47"/>
        <end position="66"/>
    </location>
</feature>
<dbReference type="AlphaFoldDB" id="A0A1X7KMC7"/>
<proteinExistence type="predicted"/>
<dbReference type="STRING" id="150121.SAMN06296010_2743"/>
<evidence type="ECO:0000256" key="1">
    <source>
        <dbReference type="ARBA" id="ARBA00023125"/>
    </source>
</evidence>
<dbReference type="GO" id="GO:0003677">
    <property type="term" value="F:DNA binding"/>
    <property type="evidence" value="ECO:0007669"/>
    <property type="project" value="UniProtKB-UniRule"/>
</dbReference>
<reference evidence="5" key="1">
    <citation type="submission" date="2017-04" db="EMBL/GenBank/DDBJ databases">
        <authorList>
            <person name="Varghese N."/>
            <person name="Submissions S."/>
        </authorList>
    </citation>
    <scope>NUCLEOTIDE SEQUENCE [LARGE SCALE GENOMIC DNA]</scope>
    <source>
        <strain evidence="5">VKM Ac-2510</strain>
    </source>
</reference>
<evidence type="ECO:0000313" key="4">
    <source>
        <dbReference type="EMBL" id="SMG42606.1"/>
    </source>
</evidence>
<keyword evidence="1 2" id="KW-0238">DNA-binding</keyword>
<evidence type="ECO:0000313" key="5">
    <source>
        <dbReference type="Proteomes" id="UP000193244"/>
    </source>
</evidence>
<gene>
    <name evidence="4" type="ORF">SAMN06296010_2743</name>
</gene>
<dbReference type="SUPFAM" id="SSF46689">
    <property type="entry name" value="Homeodomain-like"/>
    <property type="match status" value="1"/>
</dbReference>
<sequence>MAVEYGESLNGIRSTRMTSEQIRRRMLDAAIASVGKGGMSLGFPGLQMDEVITAAGVSRSSVYRIWHSKEMFVGDLLNEAASRFSDELSDDHALRTAIDLISSRPDLHSSEAGRLRLIREAIRVVLEQNFYSTIDSAAWQSFLATSAALLVDDGNEALRRVAETLRQGSDRFIAQMAAFHEALTCLLGFKLRDDFAGGYTLYAVLGSSIVEGLAVRHLSNPAVTDNFYVGPPTLTDEPTEWAPSAIGFLAIFDQFLVPDPDFDPSTICSCLEELGRTTGGRSAAVDAP</sequence>
<organism evidence="4 5">
    <name type="scientific">Agreia pratensis</name>
    <dbReference type="NCBI Taxonomy" id="150121"/>
    <lineage>
        <taxon>Bacteria</taxon>
        <taxon>Bacillati</taxon>
        <taxon>Actinomycetota</taxon>
        <taxon>Actinomycetes</taxon>
        <taxon>Micrococcales</taxon>
        <taxon>Microbacteriaceae</taxon>
        <taxon>Agreia</taxon>
    </lineage>
</organism>
<dbReference type="EMBL" id="FXAY01000004">
    <property type="protein sequence ID" value="SMG42606.1"/>
    <property type="molecule type" value="Genomic_DNA"/>
</dbReference>
<keyword evidence="5" id="KW-1185">Reference proteome</keyword>
<dbReference type="OrthoDB" id="9796019at2"/>
<accession>A0A1X7KMC7</accession>
<evidence type="ECO:0000256" key="2">
    <source>
        <dbReference type="PROSITE-ProRule" id="PRU00335"/>
    </source>
</evidence>
<dbReference type="PROSITE" id="PS50977">
    <property type="entry name" value="HTH_TETR_2"/>
    <property type="match status" value="1"/>
</dbReference>
<feature type="domain" description="HTH tetR-type" evidence="3">
    <location>
        <begin position="20"/>
        <end position="84"/>
    </location>
</feature>
<dbReference type="Proteomes" id="UP000193244">
    <property type="component" value="Unassembled WGS sequence"/>
</dbReference>
<dbReference type="RefSeq" id="WP_085486910.1">
    <property type="nucleotide sequence ID" value="NZ_FXAY01000004.1"/>
</dbReference>